<dbReference type="AlphaFoldDB" id="A0A0L9U008"/>
<proteinExistence type="predicted"/>
<gene>
    <name evidence="1" type="ORF">LR48_Vigan02g213200</name>
</gene>
<organism evidence="1 2">
    <name type="scientific">Phaseolus angularis</name>
    <name type="common">Azuki bean</name>
    <name type="synonym">Vigna angularis</name>
    <dbReference type="NCBI Taxonomy" id="3914"/>
    <lineage>
        <taxon>Eukaryota</taxon>
        <taxon>Viridiplantae</taxon>
        <taxon>Streptophyta</taxon>
        <taxon>Embryophyta</taxon>
        <taxon>Tracheophyta</taxon>
        <taxon>Spermatophyta</taxon>
        <taxon>Magnoliopsida</taxon>
        <taxon>eudicotyledons</taxon>
        <taxon>Gunneridae</taxon>
        <taxon>Pentapetalae</taxon>
        <taxon>rosids</taxon>
        <taxon>fabids</taxon>
        <taxon>Fabales</taxon>
        <taxon>Fabaceae</taxon>
        <taxon>Papilionoideae</taxon>
        <taxon>50 kb inversion clade</taxon>
        <taxon>NPAAA clade</taxon>
        <taxon>indigoferoid/millettioid clade</taxon>
        <taxon>Phaseoleae</taxon>
        <taxon>Vigna</taxon>
    </lineage>
</organism>
<accession>A0A0L9U008</accession>
<protein>
    <submittedName>
        <fullName evidence="1">Uncharacterized protein</fullName>
    </submittedName>
</protein>
<name>A0A0L9U008_PHAAN</name>
<evidence type="ECO:0000313" key="1">
    <source>
        <dbReference type="EMBL" id="KOM35982.1"/>
    </source>
</evidence>
<sequence>MDEIFFSDDLLSNFTRLSKREIEHESCTEDRSRIMRIKKGVEIFETLMTDKCLEQENERRNIVCICVGRAEYDGMAWLYLTV</sequence>
<reference evidence="2" key="1">
    <citation type="journal article" date="2015" name="Proc. Natl. Acad. Sci. U.S.A.">
        <title>Genome sequencing of adzuki bean (Vigna angularis) provides insight into high starch and low fat accumulation and domestication.</title>
        <authorList>
            <person name="Yang K."/>
            <person name="Tian Z."/>
            <person name="Chen C."/>
            <person name="Luo L."/>
            <person name="Zhao B."/>
            <person name="Wang Z."/>
            <person name="Yu L."/>
            <person name="Li Y."/>
            <person name="Sun Y."/>
            <person name="Li W."/>
            <person name="Chen Y."/>
            <person name="Li Y."/>
            <person name="Zhang Y."/>
            <person name="Ai D."/>
            <person name="Zhao J."/>
            <person name="Shang C."/>
            <person name="Ma Y."/>
            <person name="Wu B."/>
            <person name="Wang M."/>
            <person name="Gao L."/>
            <person name="Sun D."/>
            <person name="Zhang P."/>
            <person name="Guo F."/>
            <person name="Wang W."/>
            <person name="Li Y."/>
            <person name="Wang J."/>
            <person name="Varshney R.K."/>
            <person name="Wang J."/>
            <person name="Ling H.Q."/>
            <person name="Wan P."/>
        </authorList>
    </citation>
    <scope>NUCLEOTIDE SEQUENCE</scope>
    <source>
        <strain evidence="2">cv. Jingnong 6</strain>
    </source>
</reference>
<evidence type="ECO:0000313" key="2">
    <source>
        <dbReference type="Proteomes" id="UP000053144"/>
    </source>
</evidence>
<dbReference type="Proteomes" id="UP000053144">
    <property type="component" value="Chromosome 2"/>
</dbReference>
<dbReference type="Gramene" id="KOM35982">
    <property type="protein sequence ID" value="KOM35982"/>
    <property type="gene ID" value="LR48_Vigan02g213200"/>
</dbReference>
<dbReference type="EMBL" id="CM003372">
    <property type="protein sequence ID" value="KOM35982.1"/>
    <property type="molecule type" value="Genomic_DNA"/>
</dbReference>